<name>A0A3G9FZ13_9CAUL</name>
<evidence type="ECO:0000256" key="1">
    <source>
        <dbReference type="ARBA" id="ARBA00022737"/>
    </source>
</evidence>
<dbReference type="InterPro" id="IPR056823">
    <property type="entry name" value="TEN-like_YD-shell"/>
</dbReference>
<dbReference type="RefSeq" id="WP_172961097.1">
    <property type="nucleotide sequence ID" value="NZ_AP018827.1"/>
</dbReference>
<dbReference type="PANTHER" id="PTHR32305:SF15">
    <property type="entry name" value="PROTEIN RHSA-RELATED"/>
    <property type="match status" value="1"/>
</dbReference>
<dbReference type="InterPro" id="IPR050708">
    <property type="entry name" value="T6SS_VgrG/RHS"/>
</dbReference>
<dbReference type="EMBL" id="AP018827">
    <property type="protein sequence ID" value="BBF79586.1"/>
    <property type="molecule type" value="Genomic_DNA"/>
</dbReference>
<dbReference type="AlphaFoldDB" id="A0A3G9FZ13"/>
<dbReference type="PANTHER" id="PTHR32305">
    <property type="match status" value="1"/>
</dbReference>
<dbReference type="Pfam" id="PF25023">
    <property type="entry name" value="TEN_YD-shell"/>
    <property type="match status" value="1"/>
</dbReference>
<accession>A0A3G9FZ13</accession>
<gene>
    <name evidence="3" type="ORF">EM6_0154</name>
</gene>
<dbReference type="InterPro" id="IPR022385">
    <property type="entry name" value="Rhs_assc_core"/>
</dbReference>
<protein>
    <submittedName>
        <fullName evidence="3">ParB-like nuclease domain-containing protein</fullName>
    </submittedName>
</protein>
<dbReference type="Pfam" id="PF05593">
    <property type="entry name" value="RHS_repeat"/>
    <property type="match status" value="1"/>
</dbReference>
<evidence type="ECO:0000259" key="2">
    <source>
        <dbReference type="Pfam" id="PF25023"/>
    </source>
</evidence>
<proteinExistence type="predicted"/>
<dbReference type="InterPro" id="IPR031325">
    <property type="entry name" value="RHS_repeat"/>
</dbReference>
<organism evidence="3 4">
    <name type="scientific">Asticcacaulis excentricus</name>
    <dbReference type="NCBI Taxonomy" id="78587"/>
    <lineage>
        <taxon>Bacteria</taxon>
        <taxon>Pseudomonadati</taxon>
        <taxon>Pseudomonadota</taxon>
        <taxon>Alphaproteobacteria</taxon>
        <taxon>Caulobacterales</taxon>
        <taxon>Caulobacteraceae</taxon>
        <taxon>Asticcacaulis</taxon>
    </lineage>
</organism>
<reference evidence="4" key="2">
    <citation type="journal article" date="2017" name="Plant Physiol. Biochem.">
        <title>Differential oxidative and antioxidative response of duckweed Lemna minor toward plant growth promoting/inhibiting bacteria.</title>
        <authorList>
            <person name="Ishizawa H."/>
            <person name="Kuroda M."/>
            <person name="Morikawa M."/>
            <person name="Ike M."/>
        </authorList>
    </citation>
    <scope>NUCLEOTIDE SEQUENCE [LARGE SCALE GENOMIC DNA]</scope>
    <source>
        <strain evidence="4">M6</strain>
    </source>
</reference>
<reference evidence="4" key="1">
    <citation type="journal article" date="2017" name="Biotechnol. Biofuels">
        <title>Evaluation of environmental bacterial communities as a factor affecting the growth of duckweed Lemna minor.</title>
        <authorList>
            <person name="Ishizawa H."/>
            <person name="Kuroda M."/>
            <person name="Morikawa M."/>
            <person name="Ike M."/>
        </authorList>
    </citation>
    <scope>NUCLEOTIDE SEQUENCE [LARGE SCALE GENOMIC DNA]</scope>
    <source>
        <strain evidence="4">M6</strain>
    </source>
</reference>
<keyword evidence="1" id="KW-0677">Repeat</keyword>
<feature type="domain" description="Teneurin-like YD-shell" evidence="2">
    <location>
        <begin position="159"/>
        <end position="419"/>
    </location>
</feature>
<sequence>MTDAKGNRTAFQYDNFNRQVRTSYPTASNGASTNSGDYEQIDYSGARVGSVRLRDGQVIGFHYDGLGRLSYKDNAVSETFTYNNFNQITSHTANSLTSNYSYNSLGWLKTDAQPLGTVTYDHDGFGRRTKMTYPGGFEVNYSYNDGDELTDINAGGAWLNFVYDNLGRRTQLNRSNGQTTSYGFDGSFRLNSVGFGSNTVSLGYNDADQIASRTNSNGAFNYNPGTVLITYGIDGLNRIATVNSANMSYDLRGNFTSDGASTFTYNTNNLMTSATQSGVMSHLTYDAENRLHSISKYDTTKFLYDGADIIAEYNGSNQLLRRYVHGPGMDEPLIWFEGSSTSDKRFFHADNQGSIIATTDSSGNTYATVYDEYGIRYASNETYAGRFSYTGQAYLPEIGMYYYKARMYNPIIGRFMQTDPIGYGAGLNWYNYVGSDPVNYTDPWGLQEEEKQDDCAPGETRGSDGVCATDVTVVGQRGRDLLSNDLGPLCAKIPAFCEYDVDILPIDPLVGETCEASTAGNKALGSPSYRQRVREMMKASLENWGGIVEYGFITDADTGLIGPLFTSGDRRKISNSAVRSPSGAPVAAVRSNFSNWVYTHSHPNNNPPSPLSSGDRKNAEFFGWTVIAVDKSFTVHCTRQR</sequence>
<dbReference type="PRINTS" id="PR00394">
    <property type="entry name" value="RHSPROTEIN"/>
</dbReference>
<evidence type="ECO:0000313" key="3">
    <source>
        <dbReference type="EMBL" id="BBF79586.1"/>
    </source>
</evidence>
<dbReference type="Gene3D" id="2.180.10.10">
    <property type="entry name" value="RHS repeat-associated core"/>
    <property type="match status" value="3"/>
</dbReference>
<dbReference type="Proteomes" id="UP000278756">
    <property type="component" value="Chromosome 1"/>
</dbReference>
<dbReference type="NCBIfam" id="TIGR03696">
    <property type="entry name" value="Rhs_assc_core"/>
    <property type="match status" value="1"/>
</dbReference>
<evidence type="ECO:0000313" key="4">
    <source>
        <dbReference type="Proteomes" id="UP000278756"/>
    </source>
</evidence>